<dbReference type="GO" id="GO:0035438">
    <property type="term" value="F:cyclic-di-GMP binding"/>
    <property type="evidence" value="ECO:0007669"/>
    <property type="project" value="InterPro"/>
</dbReference>
<dbReference type="OrthoDB" id="370480at2"/>
<feature type="domain" description="PilZ" evidence="1">
    <location>
        <begin position="6"/>
        <end position="76"/>
    </location>
</feature>
<protein>
    <recommendedName>
        <fullName evidence="1">PilZ domain-containing protein</fullName>
    </recommendedName>
</protein>
<keyword evidence="3" id="KW-1185">Reference proteome</keyword>
<reference evidence="2 3" key="1">
    <citation type="journal article" date="2018" name="Environ. Microbiol.">
        <title>Novel energy conservation strategies and behaviour of Pelotomaculum schinkii driving syntrophic propionate catabolism.</title>
        <authorList>
            <person name="Hidalgo-Ahumada C.A.P."/>
            <person name="Nobu M.K."/>
            <person name="Narihiro T."/>
            <person name="Tamaki H."/>
            <person name="Liu W.T."/>
            <person name="Kamagata Y."/>
            <person name="Stams A.J.M."/>
            <person name="Imachi H."/>
            <person name="Sousa D.Z."/>
        </authorList>
    </citation>
    <scope>NUCLEOTIDE SEQUENCE [LARGE SCALE GENOMIC DNA]</scope>
    <source>
        <strain evidence="2 3">MGP</strain>
    </source>
</reference>
<organism evidence="2 3">
    <name type="scientific">Pelotomaculum propionicicum</name>
    <dbReference type="NCBI Taxonomy" id="258475"/>
    <lineage>
        <taxon>Bacteria</taxon>
        <taxon>Bacillati</taxon>
        <taxon>Bacillota</taxon>
        <taxon>Clostridia</taxon>
        <taxon>Eubacteriales</taxon>
        <taxon>Desulfotomaculaceae</taxon>
        <taxon>Pelotomaculum</taxon>
    </lineage>
</organism>
<sequence length="83" mass="9309">MSGCAKNISAGGLYFETSEEFYKNQMLDIVIIIANNGSHLSLKTKGVVTRTEKDGIAIEFIDLDMDTFILINKYVYDSTEYTV</sequence>
<dbReference type="Proteomes" id="UP000297597">
    <property type="component" value="Unassembled WGS sequence"/>
</dbReference>
<evidence type="ECO:0000259" key="1">
    <source>
        <dbReference type="Pfam" id="PF07238"/>
    </source>
</evidence>
<dbReference type="AlphaFoldDB" id="A0A4Y7RL83"/>
<accession>A0A4Y7RL83</accession>
<comment type="caution">
    <text evidence="2">The sequence shown here is derived from an EMBL/GenBank/DDBJ whole genome shotgun (WGS) entry which is preliminary data.</text>
</comment>
<evidence type="ECO:0000313" key="3">
    <source>
        <dbReference type="Proteomes" id="UP000297597"/>
    </source>
</evidence>
<dbReference type="Gene3D" id="2.40.10.220">
    <property type="entry name" value="predicted glycosyltransferase like domains"/>
    <property type="match status" value="1"/>
</dbReference>
<name>A0A4Y7RL83_9FIRM</name>
<dbReference type="Pfam" id="PF07238">
    <property type="entry name" value="PilZ"/>
    <property type="match status" value="1"/>
</dbReference>
<evidence type="ECO:0000313" key="2">
    <source>
        <dbReference type="EMBL" id="TEB09500.1"/>
    </source>
</evidence>
<dbReference type="InterPro" id="IPR009875">
    <property type="entry name" value="PilZ_domain"/>
</dbReference>
<proteinExistence type="predicted"/>
<dbReference type="SUPFAM" id="SSF141371">
    <property type="entry name" value="PilZ domain-like"/>
    <property type="match status" value="1"/>
</dbReference>
<dbReference type="EMBL" id="QFFZ01000046">
    <property type="protein sequence ID" value="TEB09500.1"/>
    <property type="molecule type" value="Genomic_DNA"/>
</dbReference>
<gene>
    <name evidence="2" type="ORF">Pmgp_03103</name>
</gene>